<dbReference type="PANTHER" id="PTHR38700:SF1">
    <property type="entry name" value="PH DOMAIN-CONTAINING PROTEIN"/>
    <property type="match status" value="1"/>
</dbReference>
<evidence type="ECO:0000256" key="2">
    <source>
        <dbReference type="SAM" id="MobiDB-lite"/>
    </source>
</evidence>
<keyword evidence="1" id="KW-0175">Coiled coil</keyword>
<feature type="region of interest" description="Disordered" evidence="2">
    <location>
        <begin position="634"/>
        <end position="696"/>
    </location>
</feature>
<feature type="region of interest" description="Disordered" evidence="2">
    <location>
        <begin position="732"/>
        <end position="757"/>
    </location>
</feature>
<feature type="region of interest" description="Disordered" evidence="2">
    <location>
        <begin position="788"/>
        <end position="856"/>
    </location>
</feature>
<feature type="compositionally biased region" description="Polar residues" evidence="2">
    <location>
        <begin position="1"/>
        <end position="15"/>
    </location>
</feature>
<dbReference type="InterPro" id="IPR029071">
    <property type="entry name" value="Ubiquitin-like_domsf"/>
</dbReference>
<keyword evidence="5" id="KW-1185">Reference proteome</keyword>
<dbReference type="PANTHER" id="PTHR38700">
    <property type="entry name" value="YALI0E22418P"/>
    <property type="match status" value="1"/>
</dbReference>
<organism evidence="4 5">
    <name type="scientific">Phlyctema vagabunda</name>
    <dbReference type="NCBI Taxonomy" id="108571"/>
    <lineage>
        <taxon>Eukaryota</taxon>
        <taxon>Fungi</taxon>
        <taxon>Dikarya</taxon>
        <taxon>Ascomycota</taxon>
        <taxon>Pezizomycotina</taxon>
        <taxon>Leotiomycetes</taxon>
        <taxon>Helotiales</taxon>
        <taxon>Dermateaceae</taxon>
        <taxon>Phlyctema</taxon>
    </lineage>
</organism>
<dbReference type="SUPFAM" id="SSF54236">
    <property type="entry name" value="Ubiquitin-like"/>
    <property type="match status" value="1"/>
</dbReference>
<feature type="coiled-coil region" evidence="1">
    <location>
        <begin position="124"/>
        <end position="191"/>
    </location>
</feature>
<feature type="compositionally biased region" description="Polar residues" evidence="2">
    <location>
        <begin position="23"/>
        <end position="48"/>
    </location>
</feature>
<dbReference type="Proteomes" id="UP001629113">
    <property type="component" value="Unassembled WGS sequence"/>
</dbReference>
<accession>A0ABR4PJ21</accession>
<dbReference type="Gene3D" id="2.30.29.30">
    <property type="entry name" value="Pleckstrin-homology domain (PH domain)/Phosphotyrosine-binding domain (PTB)"/>
    <property type="match status" value="1"/>
</dbReference>
<dbReference type="InterPro" id="IPR001849">
    <property type="entry name" value="PH_domain"/>
</dbReference>
<comment type="caution">
    <text evidence="4">The sequence shown here is derived from an EMBL/GenBank/DDBJ whole genome shotgun (WGS) entry which is preliminary data.</text>
</comment>
<feature type="domain" description="PH" evidence="3">
    <location>
        <begin position="385"/>
        <end position="487"/>
    </location>
</feature>
<feature type="compositionally biased region" description="Polar residues" evidence="2">
    <location>
        <begin position="524"/>
        <end position="535"/>
    </location>
</feature>
<feature type="compositionally biased region" description="Polar residues" evidence="2">
    <location>
        <begin position="739"/>
        <end position="749"/>
    </location>
</feature>
<gene>
    <name evidence="4" type="ORF">PVAG01_05079</name>
</gene>
<protein>
    <recommendedName>
        <fullName evidence="3">PH domain-containing protein</fullName>
    </recommendedName>
</protein>
<reference evidence="4 5" key="1">
    <citation type="submission" date="2024-06" db="EMBL/GenBank/DDBJ databases">
        <title>Complete genome of Phlyctema vagabunda strain 19-DSS-EL-015.</title>
        <authorList>
            <person name="Fiorenzani C."/>
        </authorList>
    </citation>
    <scope>NUCLEOTIDE SEQUENCE [LARGE SCALE GENOMIC DNA]</scope>
    <source>
        <strain evidence="4 5">19-DSS-EL-015</strain>
    </source>
</reference>
<dbReference type="CDD" id="cd06503">
    <property type="entry name" value="ATP-synt_Fo_b"/>
    <property type="match status" value="1"/>
</dbReference>
<evidence type="ECO:0000259" key="3">
    <source>
        <dbReference type="Pfam" id="PF00169"/>
    </source>
</evidence>
<name>A0ABR4PJ21_9HELO</name>
<feature type="region of interest" description="Disordered" evidence="2">
    <location>
        <begin position="513"/>
        <end position="550"/>
    </location>
</feature>
<dbReference type="InterPro" id="IPR011993">
    <property type="entry name" value="PH-like_dom_sf"/>
</dbReference>
<dbReference type="Pfam" id="PF00169">
    <property type="entry name" value="PH"/>
    <property type="match status" value="1"/>
</dbReference>
<dbReference type="EMBL" id="JBFCZG010000004">
    <property type="protein sequence ID" value="KAL3423332.1"/>
    <property type="molecule type" value="Genomic_DNA"/>
</dbReference>
<evidence type="ECO:0000313" key="4">
    <source>
        <dbReference type="EMBL" id="KAL3423332.1"/>
    </source>
</evidence>
<feature type="region of interest" description="Disordered" evidence="2">
    <location>
        <begin position="1"/>
        <end position="122"/>
    </location>
</feature>
<evidence type="ECO:0000313" key="5">
    <source>
        <dbReference type="Proteomes" id="UP001629113"/>
    </source>
</evidence>
<proteinExistence type="predicted"/>
<sequence length="856" mass="94993">MSSEGDSASSATQAKFSRYRSVRQGSRQHPPTSMPEMQNQDGQISRSMSRYRRARPISKPDHHAQPVPPTPQIPQTLDQLQTLKARRVTTPVGGGPHIRPPPQRQYSADAPRESEGDRRKRQALEALAREEQAYRLRKEREERDRILKQQRAEQEAYEAAQYEISEEEAQRMLAETKRKDLERLEAELEAAPTSRVVAPKEKFGFFSRKKMAPQQLHQPVHIVPSQAPESSGILGVGPLKNHDGPARAIEQGGGGIVPGVDAPKSAVNSGDRTVTIRYNQSSIALPVNPETTPNDLVYTAASILSGNINPSTAVLSESYSKLGLERRIRRYEHVRDVMNSWDRDTQNYLLLQNSDSPAHDRNTLEAASIPREAPGDFRAVLYHSQKPGKWNKRCITLLKSGQVFMSKRLNALPGEKDVENLCHISDFDIYTPTRLQIRKHIEPPRKYCYAIKSQQKTTVFMNTENFVHFFCTNHEEVAEEWFAAVQSWRSWYLVNRMGEGKRKSQVVVPPTHVTPGIQIRPATKASSGRSRTPSADETPHTVGSFVPVTDKDNLNSFQEAEFDSEEENRPLQIPFHLRHASPVPRLEDRRHPPIVSYRVPEPAASEGECEFAAGGLLGRTYTQRQKAQKHKEDIFPPMGEGADPINGIGPVVSRQRTHSIPSQKRPDTAGRPVTSGGLQRNSSKREKPTPLLDFTPTFVEPPQWNKAGKGHGVSAPAGAPLVEAATTPETGFEELPGRSITTNNGLQRNGTRREKPAPLLDFTPTFVEPPQWSKVGKGHGVAAPNGVPLVDVATTPETGLDDIPKTATFRRENSVRPSTARPHTAGGRPPTGHKDRDGGAFVKGGLVEKMNAGNSR</sequence>
<evidence type="ECO:0000256" key="1">
    <source>
        <dbReference type="SAM" id="Coils"/>
    </source>
</evidence>